<dbReference type="Proteomes" id="UP000199138">
    <property type="component" value="Unassembled WGS sequence"/>
</dbReference>
<evidence type="ECO:0000256" key="2">
    <source>
        <dbReference type="ARBA" id="ARBA00012438"/>
    </source>
</evidence>
<dbReference type="Pfam" id="PF07494">
    <property type="entry name" value="Reg_prop"/>
    <property type="match status" value="2"/>
</dbReference>
<dbReference type="Gene3D" id="2.60.40.10">
    <property type="entry name" value="Immunoglobulins"/>
    <property type="match status" value="1"/>
</dbReference>
<dbReference type="GO" id="GO:0003700">
    <property type="term" value="F:DNA-binding transcription factor activity"/>
    <property type="evidence" value="ECO:0007669"/>
    <property type="project" value="InterPro"/>
</dbReference>
<keyword evidence="11" id="KW-0804">Transcription</keyword>
<reference evidence="17 18" key="1">
    <citation type="submission" date="2016-10" db="EMBL/GenBank/DDBJ databases">
        <authorList>
            <person name="de Groot N.N."/>
        </authorList>
    </citation>
    <scope>NUCLEOTIDE SEQUENCE [LARGE SCALE GENOMIC DNA]</scope>
    <source>
        <strain evidence="17 18">CGMCC 1.12333</strain>
    </source>
</reference>
<dbReference type="InterPro" id="IPR003594">
    <property type="entry name" value="HATPase_dom"/>
</dbReference>
<feature type="domain" description="HTH araC/xylS-type" evidence="14">
    <location>
        <begin position="1251"/>
        <end position="1349"/>
    </location>
</feature>
<dbReference type="Gene3D" id="1.10.10.60">
    <property type="entry name" value="Homeodomain-like"/>
    <property type="match status" value="2"/>
</dbReference>
<sequence length="1349" mass="153238">MRNYYLLVALLLSCYFSAISQELKFEHYDDTDGLSHNSVRHIVQDDRGFLWLGTFGGLNRFDGYQFKSYLSAAINNGAMFNDDITALEFHEPTHHLWIGTRRGLTLYNTETHIFKTFLPGDSANSLPDEEIRSVHVDKFEQVWVGTKTKGLYVLNVENETFTKVLIPNFEYIKVIYEDSIGTIWIGSFGEAAIAKIQLDAQGNISKLNTYELHVSNSDVKNPYLNFIYEDAKSSIFAGTREGLFKLNISKDGFEEIALKDETVKESLGPHFNAVTKAPDGKYWVGTLGGLLVCDSLEGIATGNFDWHYAMLSDNSSLIDNLIYSLYFDKSGVLWIGTEDGLDKYDPFENQFNLNKDISKYIADKAPKIRGFAKTLRNEIIVATWHNGLFITKNKHIVPLKKGIPKIASIYSQDGKTFYSGSWNGDILVYDYLLNSYKVVAGGFENVPITDFELFGDTLLVSSFGKGAKFFNTNTMKVFESSTDLLPNYDINKMKRIGNEIWFATETGAVKYHLSTGEIKKYTSEAHGTIGLPHENVSDILIDHKNNVWAATRNGIAKYDAIKDNFMTVEVPNGLQGKWVIDMVLDGNHNIWFNMNNNTIASYDTEMNTAKIYHVLSGNRLDVFSSSGFLNFNDSLIYVGAKEGVISFSPHLIKENEISPKPIITEFKVQNKEVLPNDTINDQVIFERGINYHRKALLDYSNRNFSIQFSTPSYTNPSLNKFKYKLEGFDEDWIETSSDSRTVQYTNLFAGEYTFKLQSANSDGNWSEEAAYAITVLPTFWNSFQGIVLIIFTIVLMFYLLRKQLKFRIKLKQELLTEKVKRERDEKLNNEKLRFFTNISHELRTPLTLILGPTKQLLEQEKENTYTRSRIDLIYQNANRLLRLVNQILDFRRAETGELKLKVSQNDILISTKNIFSSFIELADSKNITFNLHVDETSLECWIDKDKYNKILFNLLSNAMKFTNAYGTVDLFIGFQGEEKNNLVIEVSDDGIGIPLESQEKIFSRFYQANNSKESTTGTGIGLSFVKALVTLHKGEIKVESEPNVGSTFTVLLPVFKEAFDPEEIFTFVEEKEPTETLISVSQIEASLQGNAPKKAKTNTDVKQTILIVDDNSELRKYVVEYLSDFYKVFEAENGEEALTICKKEKPVLCVADVMMPVMDGFQFVEVLKNDDNLSHIAVILLTALAENENRMKGYQIGVDGYLVKPFDPALLKTRIDNIIKIHADLKQKFSGDEESDALTLAHSPLDVDLISKVKEFIEVHIADPNLTSNILSDELGMSSSKLYRKITQLTDMSPNEFIRTIRLKKSAQLLKTKKYNVSEVADQVGFNDPLYFSRCFKKQFGKSPSSLLK</sequence>
<dbReference type="Gene3D" id="1.10.287.130">
    <property type="match status" value="1"/>
</dbReference>
<dbReference type="SUPFAM" id="SSF69322">
    <property type="entry name" value="Tricorn protease domain 2"/>
    <property type="match status" value="1"/>
</dbReference>
<keyword evidence="3 12" id="KW-0597">Phosphoprotein</keyword>
<feature type="modified residue" description="4-aspartylphosphate" evidence="12">
    <location>
        <position position="1152"/>
    </location>
</feature>
<dbReference type="InterPro" id="IPR013783">
    <property type="entry name" value="Ig-like_fold"/>
</dbReference>
<dbReference type="InterPro" id="IPR011110">
    <property type="entry name" value="Reg_prop"/>
</dbReference>
<dbReference type="GO" id="GO:0043565">
    <property type="term" value="F:sequence-specific DNA binding"/>
    <property type="evidence" value="ECO:0007669"/>
    <property type="project" value="InterPro"/>
</dbReference>
<keyword evidence="18" id="KW-1185">Reference proteome</keyword>
<evidence type="ECO:0000256" key="12">
    <source>
        <dbReference type="PROSITE-ProRule" id="PRU00169"/>
    </source>
</evidence>
<dbReference type="SMART" id="SM00342">
    <property type="entry name" value="HTH_ARAC"/>
    <property type="match status" value="1"/>
</dbReference>
<dbReference type="SUPFAM" id="SSF47384">
    <property type="entry name" value="Homodimeric domain of signal transducing histidine kinase"/>
    <property type="match status" value="1"/>
</dbReference>
<evidence type="ECO:0000256" key="13">
    <source>
        <dbReference type="SAM" id="Phobius"/>
    </source>
</evidence>
<evidence type="ECO:0000313" key="18">
    <source>
        <dbReference type="Proteomes" id="UP000199138"/>
    </source>
</evidence>
<dbReference type="SUPFAM" id="SSF63829">
    <property type="entry name" value="Calcium-dependent phosphotriesterase"/>
    <property type="match status" value="1"/>
</dbReference>
<evidence type="ECO:0000256" key="11">
    <source>
        <dbReference type="ARBA" id="ARBA00023163"/>
    </source>
</evidence>
<evidence type="ECO:0000256" key="9">
    <source>
        <dbReference type="ARBA" id="ARBA00023015"/>
    </source>
</evidence>
<keyword evidence="5" id="KW-0547">Nucleotide-binding</keyword>
<dbReference type="InterPro" id="IPR036890">
    <property type="entry name" value="HATPase_C_sf"/>
</dbReference>
<keyword evidence="13" id="KW-0472">Membrane</keyword>
<dbReference type="OrthoDB" id="1522078at2"/>
<dbReference type="Gene3D" id="3.30.565.10">
    <property type="entry name" value="Histidine kinase-like ATPase, C-terminal domain"/>
    <property type="match status" value="1"/>
</dbReference>
<protein>
    <recommendedName>
        <fullName evidence="2">histidine kinase</fullName>
        <ecNumber evidence="2">2.7.13.3</ecNumber>
    </recommendedName>
</protein>
<dbReference type="InterPro" id="IPR011123">
    <property type="entry name" value="Y_Y_Y"/>
</dbReference>
<evidence type="ECO:0000256" key="6">
    <source>
        <dbReference type="ARBA" id="ARBA00022777"/>
    </source>
</evidence>
<evidence type="ECO:0000256" key="10">
    <source>
        <dbReference type="ARBA" id="ARBA00023125"/>
    </source>
</evidence>
<dbReference type="GO" id="GO:0000155">
    <property type="term" value="F:phosphorelay sensor kinase activity"/>
    <property type="evidence" value="ECO:0007669"/>
    <property type="project" value="InterPro"/>
</dbReference>
<dbReference type="PANTHER" id="PTHR43547">
    <property type="entry name" value="TWO-COMPONENT HISTIDINE KINASE"/>
    <property type="match status" value="1"/>
</dbReference>
<keyword evidence="9" id="KW-0805">Transcription regulation</keyword>
<dbReference type="PRINTS" id="PR00344">
    <property type="entry name" value="BCTRLSENSOR"/>
</dbReference>
<dbReference type="GO" id="GO:0005524">
    <property type="term" value="F:ATP binding"/>
    <property type="evidence" value="ECO:0007669"/>
    <property type="project" value="UniProtKB-KW"/>
</dbReference>
<evidence type="ECO:0000256" key="1">
    <source>
        <dbReference type="ARBA" id="ARBA00000085"/>
    </source>
</evidence>
<dbReference type="SUPFAM" id="SSF52172">
    <property type="entry name" value="CheY-like"/>
    <property type="match status" value="1"/>
</dbReference>
<dbReference type="PROSITE" id="PS00041">
    <property type="entry name" value="HTH_ARAC_FAMILY_1"/>
    <property type="match status" value="1"/>
</dbReference>
<proteinExistence type="predicted"/>
<dbReference type="FunFam" id="1.10.287.130:FF:000034">
    <property type="entry name" value="Two-component system sensor histidine kinase/response regulator"/>
    <property type="match status" value="1"/>
</dbReference>
<evidence type="ECO:0000259" key="15">
    <source>
        <dbReference type="PROSITE" id="PS50109"/>
    </source>
</evidence>
<keyword evidence="6" id="KW-0418">Kinase</keyword>
<dbReference type="InterPro" id="IPR011006">
    <property type="entry name" value="CheY-like_superfamily"/>
</dbReference>
<feature type="domain" description="Histidine kinase" evidence="15">
    <location>
        <begin position="837"/>
        <end position="1056"/>
    </location>
</feature>
<dbReference type="EC" id="2.7.13.3" evidence="2"/>
<feature type="domain" description="Response regulatory" evidence="16">
    <location>
        <begin position="1104"/>
        <end position="1219"/>
    </location>
</feature>
<dbReference type="InterPro" id="IPR003661">
    <property type="entry name" value="HisK_dim/P_dom"/>
</dbReference>
<dbReference type="Gene3D" id="3.40.50.2300">
    <property type="match status" value="1"/>
</dbReference>
<feature type="transmembrane region" description="Helical" evidence="13">
    <location>
        <begin position="779"/>
        <end position="800"/>
    </location>
</feature>
<dbReference type="RefSeq" id="WP_093026062.1">
    <property type="nucleotide sequence ID" value="NZ_FPBK01000014.1"/>
</dbReference>
<dbReference type="InterPro" id="IPR018060">
    <property type="entry name" value="HTH_AraC"/>
</dbReference>
<name>A0A1I7IAE0_9FLAO</name>
<dbReference type="Pfam" id="PF00512">
    <property type="entry name" value="HisKA"/>
    <property type="match status" value="1"/>
</dbReference>
<dbReference type="FunFam" id="3.30.565.10:FF:000037">
    <property type="entry name" value="Hybrid sensor histidine kinase/response regulator"/>
    <property type="match status" value="1"/>
</dbReference>
<dbReference type="SUPFAM" id="SSF46689">
    <property type="entry name" value="Homeodomain-like"/>
    <property type="match status" value="1"/>
</dbReference>
<keyword evidence="7" id="KW-0067">ATP-binding</keyword>
<dbReference type="PROSITE" id="PS50110">
    <property type="entry name" value="RESPONSE_REGULATORY"/>
    <property type="match status" value="1"/>
</dbReference>
<dbReference type="Pfam" id="PF02518">
    <property type="entry name" value="HATPase_c"/>
    <property type="match status" value="1"/>
</dbReference>
<gene>
    <name evidence="17" type="ORF">SAMN05216480_11432</name>
</gene>
<evidence type="ECO:0000256" key="4">
    <source>
        <dbReference type="ARBA" id="ARBA00022679"/>
    </source>
</evidence>
<keyword evidence="4" id="KW-0808">Transferase</keyword>
<dbReference type="InterPro" id="IPR001789">
    <property type="entry name" value="Sig_transdc_resp-reg_receiver"/>
</dbReference>
<keyword evidence="10" id="KW-0238">DNA-binding</keyword>
<keyword evidence="13" id="KW-0812">Transmembrane</keyword>
<evidence type="ECO:0000259" key="14">
    <source>
        <dbReference type="PROSITE" id="PS01124"/>
    </source>
</evidence>
<organism evidence="17 18">
    <name type="scientific">Pustulibacterium marinum</name>
    <dbReference type="NCBI Taxonomy" id="1224947"/>
    <lineage>
        <taxon>Bacteria</taxon>
        <taxon>Pseudomonadati</taxon>
        <taxon>Bacteroidota</taxon>
        <taxon>Flavobacteriia</taxon>
        <taxon>Flavobacteriales</taxon>
        <taxon>Flavobacteriaceae</taxon>
        <taxon>Pustulibacterium</taxon>
    </lineage>
</organism>
<accession>A0A1I7IAE0</accession>
<dbReference type="SMART" id="SM00388">
    <property type="entry name" value="HisKA"/>
    <property type="match status" value="1"/>
</dbReference>
<evidence type="ECO:0000313" key="17">
    <source>
        <dbReference type="EMBL" id="SFU69878.1"/>
    </source>
</evidence>
<comment type="catalytic activity">
    <reaction evidence="1">
        <text>ATP + protein L-histidine = ADP + protein N-phospho-L-histidine.</text>
        <dbReference type="EC" id="2.7.13.3"/>
    </reaction>
</comment>
<dbReference type="InterPro" id="IPR018062">
    <property type="entry name" value="HTH_AraC-typ_CS"/>
</dbReference>
<dbReference type="Pfam" id="PF12833">
    <property type="entry name" value="HTH_18"/>
    <property type="match status" value="1"/>
</dbReference>
<dbReference type="InterPro" id="IPR036097">
    <property type="entry name" value="HisK_dim/P_sf"/>
</dbReference>
<dbReference type="EMBL" id="FPBK01000014">
    <property type="protein sequence ID" value="SFU69878.1"/>
    <property type="molecule type" value="Genomic_DNA"/>
</dbReference>
<keyword evidence="8" id="KW-0902">Two-component regulatory system</keyword>
<dbReference type="SUPFAM" id="SSF55874">
    <property type="entry name" value="ATPase domain of HSP90 chaperone/DNA topoisomerase II/histidine kinase"/>
    <property type="match status" value="1"/>
</dbReference>
<dbReference type="SMART" id="SM00387">
    <property type="entry name" value="HATPase_c"/>
    <property type="match status" value="1"/>
</dbReference>
<evidence type="ECO:0000259" key="16">
    <source>
        <dbReference type="PROSITE" id="PS50110"/>
    </source>
</evidence>
<dbReference type="Gene3D" id="2.130.10.10">
    <property type="entry name" value="YVTN repeat-like/Quinoprotein amine dehydrogenase"/>
    <property type="match status" value="4"/>
</dbReference>
<dbReference type="PROSITE" id="PS50109">
    <property type="entry name" value="HIS_KIN"/>
    <property type="match status" value="1"/>
</dbReference>
<dbReference type="InterPro" id="IPR009057">
    <property type="entry name" value="Homeodomain-like_sf"/>
</dbReference>
<dbReference type="CDD" id="cd00082">
    <property type="entry name" value="HisKA"/>
    <property type="match status" value="1"/>
</dbReference>
<dbReference type="InterPro" id="IPR005467">
    <property type="entry name" value="His_kinase_dom"/>
</dbReference>
<keyword evidence="13" id="KW-1133">Transmembrane helix</keyword>
<dbReference type="InterPro" id="IPR004358">
    <property type="entry name" value="Sig_transdc_His_kin-like_C"/>
</dbReference>
<evidence type="ECO:0000256" key="7">
    <source>
        <dbReference type="ARBA" id="ARBA00022840"/>
    </source>
</evidence>
<dbReference type="STRING" id="1224947.SAMN05216480_11432"/>
<dbReference type="SMART" id="SM00448">
    <property type="entry name" value="REC"/>
    <property type="match status" value="1"/>
</dbReference>
<dbReference type="Pfam" id="PF00072">
    <property type="entry name" value="Response_reg"/>
    <property type="match status" value="1"/>
</dbReference>
<dbReference type="Pfam" id="PF07495">
    <property type="entry name" value="Y_Y_Y"/>
    <property type="match status" value="1"/>
</dbReference>
<evidence type="ECO:0000256" key="3">
    <source>
        <dbReference type="ARBA" id="ARBA00022553"/>
    </source>
</evidence>
<evidence type="ECO:0000256" key="8">
    <source>
        <dbReference type="ARBA" id="ARBA00023012"/>
    </source>
</evidence>
<dbReference type="PANTHER" id="PTHR43547:SF2">
    <property type="entry name" value="HYBRID SIGNAL TRANSDUCTION HISTIDINE KINASE C"/>
    <property type="match status" value="1"/>
</dbReference>
<dbReference type="PROSITE" id="PS01124">
    <property type="entry name" value="HTH_ARAC_FAMILY_2"/>
    <property type="match status" value="1"/>
</dbReference>
<evidence type="ECO:0000256" key="5">
    <source>
        <dbReference type="ARBA" id="ARBA00022741"/>
    </source>
</evidence>
<dbReference type="InterPro" id="IPR015943">
    <property type="entry name" value="WD40/YVTN_repeat-like_dom_sf"/>
</dbReference>